<comment type="subcellular location">
    <subcellularLocation>
        <location evidence="1">Endomembrane system</location>
        <topology evidence="1">Peripheral membrane protein</topology>
    </subcellularLocation>
</comment>
<accession>A0A0F7SEY3</accession>
<dbReference type="GO" id="GO:0006886">
    <property type="term" value="P:intracellular protein transport"/>
    <property type="evidence" value="ECO:0007669"/>
    <property type="project" value="UniProtKB-UniRule"/>
</dbReference>
<dbReference type="PANTHER" id="PTHR12894">
    <property type="entry name" value="CNH DOMAIN CONTAINING"/>
    <property type="match status" value="1"/>
</dbReference>
<dbReference type="Pfam" id="PF10367">
    <property type="entry name" value="zf-Vps39_C"/>
    <property type="match status" value="1"/>
</dbReference>
<dbReference type="SUPFAM" id="SSF101908">
    <property type="entry name" value="Putative isomerase YbhE"/>
    <property type="match status" value="1"/>
</dbReference>
<dbReference type="PROSITE" id="PS50236">
    <property type="entry name" value="CHCR"/>
    <property type="match status" value="1"/>
</dbReference>
<dbReference type="InterPro" id="IPR019452">
    <property type="entry name" value="VPS39/TGF_beta_rcpt-assoc_1"/>
</dbReference>
<dbReference type="InterPro" id="IPR032914">
    <property type="entry name" value="Vam6/VPS39/TRAP1"/>
</dbReference>
<name>A0A0F7SEY3_PHARH</name>
<dbReference type="PANTHER" id="PTHR12894:SF49">
    <property type="entry name" value="VAM6_VPS39-LIKE PROTEIN"/>
    <property type="match status" value="1"/>
</dbReference>
<evidence type="ECO:0000256" key="1">
    <source>
        <dbReference type="ARBA" id="ARBA00004184"/>
    </source>
</evidence>
<evidence type="ECO:0000256" key="2">
    <source>
        <dbReference type="ARBA" id="ARBA00023136"/>
    </source>
</evidence>
<dbReference type="AlphaFoldDB" id="A0A0F7SEY3"/>
<evidence type="ECO:0000256" key="3">
    <source>
        <dbReference type="ARBA" id="ARBA00038201"/>
    </source>
</evidence>
<dbReference type="GO" id="GO:0006914">
    <property type="term" value="P:autophagy"/>
    <property type="evidence" value="ECO:0007669"/>
    <property type="project" value="TreeGrafter"/>
</dbReference>
<dbReference type="GO" id="GO:0012505">
    <property type="term" value="C:endomembrane system"/>
    <property type="evidence" value="ECO:0007669"/>
    <property type="project" value="UniProtKB-SubCell"/>
</dbReference>
<dbReference type="InterPro" id="IPR055358">
    <property type="entry name" value="CHCR"/>
</dbReference>
<comment type="similarity">
    <text evidence="3">Belongs to the VAM6/VPS39 family.</text>
</comment>
<organism evidence="6">
    <name type="scientific">Phaffia rhodozyma</name>
    <name type="common">Yeast</name>
    <name type="synonym">Xanthophyllomyces dendrorhous</name>
    <dbReference type="NCBI Taxonomy" id="264483"/>
    <lineage>
        <taxon>Eukaryota</taxon>
        <taxon>Fungi</taxon>
        <taxon>Dikarya</taxon>
        <taxon>Basidiomycota</taxon>
        <taxon>Agaricomycotina</taxon>
        <taxon>Tremellomycetes</taxon>
        <taxon>Cystofilobasidiales</taxon>
        <taxon>Mrakiaceae</taxon>
        <taxon>Phaffia</taxon>
    </lineage>
</organism>
<evidence type="ECO:0000256" key="4">
    <source>
        <dbReference type="PROSITE-ProRule" id="PRU01006"/>
    </source>
</evidence>
<keyword evidence="2" id="KW-0472">Membrane</keyword>
<proteinExistence type="inferred from homology"/>
<reference evidence="6" key="1">
    <citation type="submission" date="2014-08" db="EMBL/GenBank/DDBJ databases">
        <authorList>
            <person name="Sharma Rahul"/>
            <person name="Thines Marco"/>
        </authorList>
    </citation>
    <scope>NUCLEOTIDE SEQUENCE</scope>
</reference>
<evidence type="ECO:0000313" key="6">
    <source>
        <dbReference type="EMBL" id="CDZ96570.1"/>
    </source>
</evidence>
<sequence length="1089" mass="120256">MPPFSAVPIIEGFKDKIDAVFAQGEKLFVAHGSGSLSVYEIDQQTDESEPKATLVETKKGLSRRAIDRLGFIREINSLVVLSDGVVSLYDPQSFALLSVLPQVRQAQTFAIHTSVSLPSSTPAGSTDPEESIPKLITTLLIGLKKRLLAFTWTDGTSSTPVPLSLALPHSPRSIAFVSPNRAILAYTLSDQCLIALDPLGVILGDLPLSSTDESRVGQSAQPTGADSKSVVSGLGSLSLGGMGGMGGYMGLGGNKARPELVRIEEGEVLVCREDVGAFFGQEGKISRDKDLLWTISPDELVYAKPFLLSLNPPPPTSLLTSASSNTTSSEPQQTTTLIQIRSSPTLTLTQTLSLPLASSTPSTAHYTLHHLTPSSSASSQTAPLKPPLFVVSTPVERAVLAAEGGSKIWCLTMKKMGDVLDDMLNEGLYEESLKILEGVDERSLHNKNSRRIRLETLCALETFRQNSSLPLSTPSPAQMAIETFLRLDINPAKVIALFPEIISGRLATPEDQWVELFGGPKTVTPVVAYLDSEAESVKIEHGSVLAGAVGGVESAGKKMLGALGIGGLKSTTMVAPGAGGGNSETQSLTGSVYSEPKMTIEDKRKEKEDAAKRKATYEALFHYLSDRRQKVLGALSSIPPSTLSPLETNLPPLSAVSKDELYTIPSTPVSSLTPEQVYRVAQLVDTALFKSYMVVRPSLVGSLCRLSNFCEVTEVEEQLKEKKKYSDLIDLYRTRKNHEKALHLLQELSEEEADLDDKLEPIVRYLLALGPKYMNLIFESSKWVFDKDFDHAMKIFKSDPDTVEQLPRRDVLQFLEKISPRAETTYLEYITQHLEENNNDFHDRLAELYLDEAKRASREPGKAGFEVAYERALQFLKTSERYRAGHILRLLPDDELFEARAVLLGRLGNHENALQIYVHRLEDYKKAEEYCVRTYLSNPSSPVFLVLLRIYLIPRAPTDKPLIPPALSLIAKHSTKLEPLEVIEILPPMLTMKDVHSFFLRTLRDSNAQRNEKLVLREVMKCREEQIDWRLMKLQDNRVRISDTRVCPQCKKRLGNSVIAVHTPLGEVTHLHCKDAFSLKLRNRVQESI</sequence>
<feature type="domain" description="CNH" evidence="5">
    <location>
        <begin position="14"/>
        <end position="367"/>
    </location>
</feature>
<dbReference type="PROSITE" id="PS50219">
    <property type="entry name" value="CNH"/>
    <property type="match status" value="1"/>
</dbReference>
<dbReference type="EMBL" id="LN483144">
    <property type="protein sequence ID" value="CDZ96570.1"/>
    <property type="molecule type" value="Genomic_DNA"/>
</dbReference>
<dbReference type="InterPro" id="IPR019453">
    <property type="entry name" value="VPS39/TGFA1_Znf"/>
</dbReference>
<evidence type="ECO:0000259" key="5">
    <source>
        <dbReference type="PROSITE" id="PS50219"/>
    </source>
</evidence>
<dbReference type="Pfam" id="PF00637">
    <property type="entry name" value="Clathrin"/>
    <property type="match status" value="1"/>
</dbReference>
<dbReference type="InterPro" id="IPR000547">
    <property type="entry name" value="Clathrin_H-chain/VPS_repeat"/>
</dbReference>
<dbReference type="GO" id="GO:0000329">
    <property type="term" value="C:fungal-type vacuole membrane"/>
    <property type="evidence" value="ECO:0007669"/>
    <property type="project" value="TreeGrafter"/>
</dbReference>
<feature type="repeat" description="CHCR" evidence="4">
    <location>
        <begin position="799"/>
        <end position="956"/>
    </location>
</feature>
<dbReference type="Pfam" id="PF00780">
    <property type="entry name" value="CNH"/>
    <property type="match status" value="1"/>
</dbReference>
<dbReference type="GO" id="GO:0034058">
    <property type="term" value="P:endosomal vesicle fusion"/>
    <property type="evidence" value="ECO:0007669"/>
    <property type="project" value="TreeGrafter"/>
</dbReference>
<protein>
    <submittedName>
        <fullName evidence="6">Vacuolar assembly/sorting proteins VPS39/VAM6/VPS3</fullName>
    </submittedName>
</protein>
<dbReference type="Pfam" id="PF10366">
    <property type="entry name" value="Vps39_1"/>
    <property type="match status" value="1"/>
</dbReference>
<dbReference type="InterPro" id="IPR001180">
    <property type="entry name" value="CNH_dom"/>
</dbReference>